<dbReference type="PANTHER" id="PTHR12947:SF18">
    <property type="entry name" value="AMSH-LIKE UBIQUITIN THIOESTERASE 3"/>
    <property type="match status" value="1"/>
</dbReference>
<dbReference type="SUPFAM" id="SSF102712">
    <property type="entry name" value="JAB1/MPN domain"/>
    <property type="match status" value="1"/>
</dbReference>
<dbReference type="EMBL" id="JACGWM010000006">
    <property type="protein sequence ID" value="KAL0368183.1"/>
    <property type="molecule type" value="Genomic_DNA"/>
</dbReference>
<organism evidence="1">
    <name type="scientific">Sesamum calycinum</name>
    <dbReference type="NCBI Taxonomy" id="2727403"/>
    <lineage>
        <taxon>Eukaryota</taxon>
        <taxon>Viridiplantae</taxon>
        <taxon>Streptophyta</taxon>
        <taxon>Embryophyta</taxon>
        <taxon>Tracheophyta</taxon>
        <taxon>Spermatophyta</taxon>
        <taxon>Magnoliopsida</taxon>
        <taxon>eudicotyledons</taxon>
        <taxon>Gunneridae</taxon>
        <taxon>Pentapetalae</taxon>
        <taxon>asterids</taxon>
        <taxon>lamiids</taxon>
        <taxon>Lamiales</taxon>
        <taxon>Pedaliaceae</taxon>
        <taxon>Sesamum</taxon>
    </lineage>
</organism>
<name>A0AAW2QLL1_9LAMI</name>
<dbReference type="GO" id="GO:0071108">
    <property type="term" value="P:protein K48-linked deubiquitination"/>
    <property type="evidence" value="ECO:0007669"/>
    <property type="project" value="TreeGrafter"/>
</dbReference>
<protein>
    <submittedName>
        <fullName evidence="1">AMSH-like ubiquitin thioesterase 3</fullName>
    </submittedName>
</protein>
<dbReference type="GO" id="GO:0005768">
    <property type="term" value="C:endosome"/>
    <property type="evidence" value="ECO:0007669"/>
    <property type="project" value="TreeGrafter"/>
</dbReference>
<evidence type="ECO:0000313" key="1">
    <source>
        <dbReference type="EMBL" id="KAL0368183.1"/>
    </source>
</evidence>
<accession>A0AAW2QLL1</accession>
<dbReference type="GO" id="GO:0016020">
    <property type="term" value="C:membrane"/>
    <property type="evidence" value="ECO:0007669"/>
    <property type="project" value="TreeGrafter"/>
</dbReference>
<reference evidence="1" key="1">
    <citation type="submission" date="2020-06" db="EMBL/GenBank/DDBJ databases">
        <authorList>
            <person name="Li T."/>
            <person name="Hu X."/>
            <person name="Zhang T."/>
            <person name="Song X."/>
            <person name="Zhang H."/>
            <person name="Dai N."/>
            <person name="Sheng W."/>
            <person name="Hou X."/>
            <person name="Wei L."/>
        </authorList>
    </citation>
    <scope>NUCLEOTIDE SEQUENCE</scope>
    <source>
        <strain evidence="1">KEN8</strain>
        <tissue evidence="1">Leaf</tissue>
    </source>
</reference>
<comment type="caution">
    <text evidence="1">The sequence shown here is derived from an EMBL/GenBank/DDBJ whole genome shotgun (WGS) entry which is preliminary data.</text>
</comment>
<sequence>MRPNFSILNSELTALCESVANALRLAGESIPAGKLEIVAVKMRRPGKFSSKFNFNAMTRMCLDGGHKFGRLVHYSPQVFEELFSVLDELETLKIPRFTSFKAGNIVQAFILGPNGFCCQRMGPSAEIKLYQVNPPTNIVMDSGKGSSVNQVETRSLAAIEDCDSEAENSTMDCLDEGRWLHAAEESGLLPKNELENNDIQWGNIRQPMPPPVLAQVHPELLPICPSGVSHPMPGSSRISEDGLSSSISYQDLHIRNRVFHITTLIIPKQESTSDSTHPTQTCFMSSVDLHTHYSYQVMLPEAIAIVMAPTDTSSPHGIFHLCDPAGVAVIRNCQQRGFHPHQAPQDGSPIYEHCSHVYMNAKLMFDVVDLR</sequence>
<dbReference type="PANTHER" id="PTHR12947">
    <property type="entry name" value="AMSH-LIKE PROTEASE"/>
    <property type="match status" value="1"/>
</dbReference>
<dbReference type="GO" id="GO:0070536">
    <property type="term" value="P:protein K63-linked deubiquitination"/>
    <property type="evidence" value="ECO:0007669"/>
    <property type="project" value="TreeGrafter"/>
</dbReference>
<dbReference type="Gene3D" id="3.40.140.10">
    <property type="entry name" value="Cytidine Deaminase, domain 2"/>
    <property type="match status" value="1"/>
</dbReference>
<proteinExistence type="predicted"/>
<dbReference type="AlphaFoldDB" id="A0AAW2QLL1"/>
<gene>
    <name evidence="1" type="ORF">Scaly_1037200</name>
</gene>
<reference evidence="1" key="2">
    <citation type="journal article" date="2024" name="Plant">
        <title>Genomic evolution and insights into agronomic trait innovations of Sesamum species.</title>
        <authorList>
            <person name="Miao H."/>
            <person name="Wang L."/>
            <person name="Qu L."/>
            <person name="Liu H."/>
            <person name="Sun Y."/>
            <person name="Le M."/>
            <person name="Wang Q."/>
            <person name="Wei S."/>
            <person name="Zheng Y."/>
            <person name="Lin W."/>
            <person name="Duan Y."/>
            <person name="Cao H."/>
            <person name="Xiong S."/>
            <person name="Wang X."/>
            <person name="Wei L."/>
            <person name="Li C."/>
            <person name="Ma Q."/>
            <person name="Ju M."/>
            <person name="Zhao R."/>
            <person name="Li G."/>
            <person name="Mu C."/>
            <person name="Tian Q."/>
            <person name="Mei H."/>
            <person name="Zhang T."/>
            <person name="Gao T."/>
            <person name="Zhang H."/>
        </authorList>
    </citation>
    <scope>NUCLEOTIDE SEQUENCE</scope>
    <source>
        <strain evidence="1">KEN8</strain>
    </source>
</reference>